<dbReference type="SUPFAM" id="SSF51338">
    <property type="entry name" value="Composite domain of metallo-dependent hydrolases"/>
    <property type="match status" value="1"/>
</dbReference>
<evidence type="ECO:0000259" key="2">
    <source>
        <dbReference type="Pfam" id="PF01979"/>
    </source>
</evidence>
<dbReference type="PANTHER" id="PTHR11647:SF1">
    <property type="entry name" value="COLLAPSIN RESPONSE MEDIATOR PROTEIN"/>
    <property type="match status" value="1"/>
</dbReference>
<feature type="domain" description="Amidohydrolase-related" evidence="2">
    <location>
        <begin position="426"/>
        <end position="479"/>
    </location>
</feature>
<dbReference type="SUPFAM" id="SSF51556">
    <property type="entry name" value="Metallo-dependent hydrolases"/>
    <property type="match status" value="1"/>
</dbReference>
<organism evidence="3 4">
    <name type="scientific">Candidatus Harrisonbacteria bacterium RIFCSPHIGHO2_02_FULL_42_16</name>
    <dbReference type="NCBI Taxonomy" id="1798404"/>
    <lineage>
        <taxon>Bacteria</taxon>
        <taxon>Candidatus Harrisoniibacteriota</taxon>
    </lineage>
</organism>
<dbReference type="Gene3D" id="2.30.40.10">
    <property type="entry name" value="Urease, subunit C, domain 1"/>
    <property type="match status" value="2"/>
</dbReference>
<evidence type="ECO:0000313" key="4">
    <source>
        <dbReference type="Proteomes" id="UP000177960"/>
    </source>
</evidence>
<dbReference type="Pfam" id="PF01979">
    <property type="entry name" value="Amidohydro_1"/>
    <property type="match status" value="1"/>
</dbReference>
<dbReference type="GO" id="GO:0016810">
    <property type="term" value="F:hydrolase activity, acting on carbon-nitrogen (but not peptide) bonds"/>
    <property type="evidence" value="ECO:0007669"/>
    <property type="project" value="InterPro"/>
</dbReference>
<accession>A0A1G1ZIT4</accession>
<dbReference type="InterPro" id="IPR011059">
    <property type="entry name" value="Metal-dep_hydrolase_composite"/>
</dbReference>
<gene>
    <name evidence="3" type="ORF">A3B92_02700</name>
</gene>
<protein>
    <recommendedName>
        <fullName evidence="2">Amidohydrolase-related domain-containing protein</fullName>
    </recommendedName>
</protein>
<sequence length="495" mass="55169">MILIKSIKIIDGTGQSAFKGDILIKGDKISAIGNFPNKQAEVVIDGLGLIATPGFIDANADSDHYLGLFTNPLQKDFLLQGVTTIIGGQCGSSLAPLMYGSLKSIRKWADTDLINVDWTTVADLKKLLNRIKLGVNFGTLVGHSTVRRDISGEEIRDLTESEFEIFENSLSNALKNQALGLSTGLGYSHSRYIPYNEIKRLLFIVAKYGRVYATHLKNEKEGIAESVAETINMAKDTGVPVIISHFRPLLGFEAQFQEALEIIEKNLDKANVYFDTNSSDISILPVYSFLPAWAQQNGFERMLEIISDKDYRRKILEELRNSDIRFDALIIAKAKNNPYIVGKTIKEFAENRGLDAYEGILALMEITKMNSQVFYKNLNTEILNEIIAHPRAIIGSNSASLPDSQLILKPERAQKTFVRFFEIMKDKKISLEESIKNITAKPAKFFGLQKRGLLREGWFADMAILKDTEVINVMVNGQLTVQDKAVTGHRGGQAI</sequence>
<reference evidence="3 4" key="1">
    <citation type="journal article" date="2016" name="Nat. Commun.">
        <title>Thousands of microbial genomes shed light on interconnected biogeochemical processes in an aquifer system.</title>
        <authorList>
            <person name="Anantharaman K."/>
            <person name="Brown C.T."/>
            <person name="Hug L.A."/>
            <person name="Sharon I."/>
            <person name="Castelle C.J."/>
            <person name="Probst A.J."/>
            <person name="Thomas B.C."/>
            <person name="Singh A."/>
            <person name="Wilkins M.J."/>
            <person name="Karaoz U."/>
            <person name="Brodie E.L."/>
            <person name="Williams K.H."/>
            <person name="Hubbard S.S."/>
            <person name="Banfield J.F."/>
        </authorList>
    </citation>
    <scope>NUCLEOTIDE SEQUENCE [LARGE SCALE GENOMIC DNA]</scope>
</reference>
<comment type="caution">
    <text evidence="3">The sequence shown here is derived from an EMBL/GenBank/DDBJ whole genome shotgun (WGS) entry which is preliminary data.</text>
</comment>
<evidence type="ECO:0000313" key="3">
    <source>
        <dbReference type="EMBL" id="OGY64415.1"/>
    </source>
</evidence>
<dbReference type="Gene3D" id="3.20.20.140">
    <property type="entry name" value="Metal-dependent hydrolases"/>
    <property type="match status" value="2"/>
</dbReference>
<dbReference type="PANTHER" id="PTHR11647">
    <property type="entry name" value="HYDRANTOINASE/DIHYDROPYRIMIDINASE FAMILY MEMBER"/>
    <property type="match status" value="1"/>
</dbReference>
<proteinExistence type="predicted"/>
<comment type="cofactor">
    <cofactor evidence="1">
        <name>Zn(2+)</name>
        <dbReference type="ChEBI" id="CHEBI:29105"/>
    </cofactor>
</comment>
<name>A0A1G1ZIT4_9BACT</name>
<dbReference type="STRING" id="1798404.A3B92_02700"/>
<dbReference type="InterPro" id="IPR032466">
    <property type="entry name" value="Metal_Hydrolase"/>
</dbReference>
<dbReference type="Proteomes" id="UP000177960">
    <property type="component" value="Unassembled WGS sequence"/>
</dbReference>
<dbReference type="InterPro" id="IPR050378">
    <property type="entry name" value="Metallo-dep_Hydrolases_sf"/>
</dbReference>
<dbReference type="InterPro" id="IPR006680">
    <property type="entry name" value="Amidohydro-rel"/>
</dbReference>
<evidence type="ECO:0000256" key="1">
    <source>
        <dbReference type="ARBA" id="ARBA00001947"/>
    </source>
</evidence>
<dbReference type="EMBL" id="MHJG01000003">
    <property type="protein sequence ID" value="OGY64415.1"/>
    <property type="molecule type" value="Genomic_DNA"/>
</dbReference>
<dbReference type="AlphaFoldDB" id="A0A1G1ZIT4"/>